<accession>A0A927GVK4</accession>
<dbReference type="GO" id="GO:0043683">
    <property type="term" value="P:type IV pilus assembly"/>
    <property type="evidence" value="ECO:0007669"/>
    <property type="project" value="InterPro"/>
</dbReference>
<sequence>MPWKDWIDELKRYDLNELDINNIGAWPVLVRGAVWLLAFILVLAGAYFYLIADLRLNLAQAHEKEYQLKQDFERKAFKAAKLDPLKKQMQEMEQSFGILLGQLPADTEVPGLLEDITEKAVSNGLAINSIKLQAETAKEFYIELPIAIKVSGSYHDLAAFVSGIASLPRIVTLHNYTIEGKKGSEQLNMDILAKTYRYKDSEGGK</sequence>
<dbReference type="InterPro" id="IPR007445">
    <property type="entry name" value="PilO"/>
</dbReference>
<feature type="transmembrane region" description="Helical" evidence="1">
    <location>
        <begin position="33"/>
        <end position="52"/>
    </location>
</feature>
<dbReference type="Gene3D" id="3.30.70.60">
    <property type="match status" value="1"/>
</dbReference>
<keyword evidence="1" id="KW-0812">Transmembrane</keyword>
<dbReference type="Proteomes" id="UP000610558">
    <property type="component" value="Unassembled WGS sequence"/>
</dbReference>
<proteinExistence type="predicted"/>
<reference evidence="2" key="1">
    <citation type="submission" date="2020-09" db="EMBL/GenBank/DDBJ databases">
        <authorList>
            <person name="Yoon J.-W."/>
        </authorList>
    </citation>
    <scope>NUCLEOTIDE SEQUENCE</scope>
    <source>
        <strain evidence="2">KMU-158</strain>
    </source>
</reference>
<keyword evidence="1" id="KW-1133">Transmembrane helix</keyword>
<evidence type="ECO:0000313" key="2">
    <source>
        <dbReference type="EMBL" id="MBD2857972.1"/>
    </source>
</evidence>
<evidence type="ECO:0000313" key="3">
    <source>
        <dbReference type="Proteomes" id="UP000610558"/>
    </source>
</evidence>
<dbReference type="PIRSF" id="PIRSF016482">
    <property type="entry name" value="PilO"/>
    <property type="match status" value="1"/>
</dbReference>
<name>A0A927GVK4_9GAMM</name>
<organism evidence="2 3">
    <name type="scientific">Spongiibacter pelagi</name>
    <dbReference type="NCBI Taxonomy" id="2760804"/>
    <lineage>
        <taxon>Bacteria</taxon>
        <taxon>Pseudomonadati</taxon>
        <taxon>Pseudomonadota</taxon>
        <taxon>Gammaproteobacteria</taxon>
        <taxon>Cellvibrionales</taxon>
        <taxon>Spongiibacteraceae</taxon>
        <taxon>Spongiibacter</taxon>
    </lineage>
</organism>
<keyword evidence="3" id="KW-1185">Reference proteome</keyword>
<dbReference type="InterPro" id="IPR014717">
    <property type="entry name" value="Transl_elong_EF1B/ribsomal_bS6"/>
</dbReference>
<dbReference type="RefSeq" id="WP_190762296.1">
    <property type="nucleotide sequence ID" value="NZ_JACXLD010000001.1"/>
</dbReference>
<dbReference type="PANTHER" id="PTHR39555:SF1">
    <property type="entry name" value="TYPE IV PILUS INNER MEMBRANE COMPONENT PILO"/>
    <property type="match status" value="1"/>
</dbReference>
<dbReference type="EMBL" id="JACXLD010000001">
    <property type="protein sequence ID" value="MBD2857972.1"/>
    <property type="molecule type" value="Genomic_DNA"/>
</dbReference>
<protein>
    <submittedName>
        <fullName evidence="2">Type 4a pilus biogenesis protein PilO</fullName>
    </submittedName>
</protein>
<dbReference type="GO" id="GO:0043107">
    <property type="term" value="P:type IV pilus-dependent motility"/>
    <property type="evidence" value="ECO:0007669"/>
    <property type="project" value="InterPro"/>
</dbReference>
<dbReference type="Gene3D" id="1.10.287.540">
    <property type="entry name" value="Helix hairpin bin"/>
    <property type="match status" value="1"/>
</dbReference>
<keyword evidence="1" id="KW-0472">Membrane</keyword>
<dbReference type="PANTHER" id="PTHR39555">
    <property type="entry name" value="FIMBRIAL ASSEMBLY PROTEIN PILO-LIKE PROTEIN-RELATED"/>
    <property type="match status" value="1"/>
</dbReference>
<dbReference type="Pfam" id="PF04350">
    <property type="entry name" value="PilO"/>
    <property type="match status" value="1"/>
</dbReference>
<gene>
    <name evidence="2" type="ORF">IB286_03060</name>
</gene>
<evidence type="ECO:0000256" key="1">
    <source>
        <dbReference type="SAM" id="Phobius"/>
    </source>
</evidence>
<comment type="caution">
    <text evidence="2">The sequence shown here is derived from an EMBL/GenBank/DDBJ whole genome shotgun (WGS) entry which is preliminary data.</text>
</comment>
<dbReference type="AlphaFoldDB" id="A0A927GVK4"/>